<reference evidence="2" key="1">
    <citation type="submission" date="2020-06" db="EMBL/GenBank/DDBJ databases">
        <title>Draft genome of Bugula neritina, a colonial animal packing powerful symbionts and potential medicines.</title>
        <authorList>
            <person name="Rayko M."/>
        </authorList>
    </citation>
    <scope>NUCLEOTIDE SEQUENCE [LARGE SCALE GENOMIC DNA]</scope>
    <source>
        <strain evidence="2">Kwan_BN1</strain>
    </source>
</reference>
<feature type="domain" description="Deltamethrin resistance protein prag01" evidence="1">
    <location>
        <begin position="29"/>
        <end position="78"/>
    </location>
</feature>
<comment type="caution">
    <text evidence="2">The sequence shown here is derived from an EMBL/GenBank/DDBJ whole genome shotgun (WGS) entry which is preliminary data.</text>
</comment>
<sequence length="125" mass="14384">MFTGIQPKRHGSGFKTFKELDMINKSTMDHLPKPSGSWEAGYRAKNSKANMALGFSIVVFTLTVVEMERQGCFDLLISPAKWSDKQVARQAKYYEKGNKWRKSKPVMMTMTNKVLYKQKTLRLTI</sequence>
<evidence type="ECO:0000313" key="2">
    <source>
        <dbReference type="EMBL" id="KAF6024445.1"/>
    </source>
</evidence>
<dbReference type="Proteomes" id="UP000593567">
    <property type="component" value="Unassembled WGS sequence"/>
</dbReference>
<proteinExistence type="predicted"/>
<dbReference type="InterPro" id="IPR031973">
    <property type="entry name" value="Deltameth_res_prag01"/>
</dbReference>
<protein>
    <recommendedName>
        <fullName evidence="1">Deltamethrin resistance protein prag01 domain-containing protein</fullName>
    </recommendedName>
</protein>
<name>A0A7J7JEA5_BUGNE</name>
<gene>
    <name evidence="2" type="ORF">EB796_017246</name>
</gene>
<dbReference type="EMBL" id="VXIV02002579">
    <property type="protein sequence ID" value="KAF6024445.1"/>
    <property type="molecule type" value="Genomic_DNA"/>
</dbReference>
<accession>A0A7J7JEA5</accession>
<dbReference type="Pfam" id="PF16020">
    <property type="entry name" value="Deltameth_res"/>
    <property type="match status" value="1"/>
</dbReference>
<keyword evidence="3" id="KW-1185">Reference proteome</keyword>
<evidence type="ECO:0000259" key="1">
    <source>
        <dbReference type="Pfam" id="PF16020"/>
    </source>
</evidence>
<dbReference type="AlphaFoldDB" id="A0A7J7JEA5"/>
<dbReference type="OrthoDB" id="9981889at2759"/>
<organism evidence="2 3">
    <name type="scientific">Bugula neritina</name>
    <name type="common">Brown bryozoan</name>
    <name type="synonym">Sertularia neritina</name>
    <dbReference type="NCBI Taxonomy" id="10212"/>
    <lineage>
        <taxon>Eukaryota</taxon>
        <taxon>Metazoa</taxon>
        <taxon>Spiralia</taxon>
        <taxon>Lophotrochozoa</taxon>
        <taxon>Bryozoa</taxon>
        <taxon>Gymnolaemata</taxon>
        <taxon>Cheilostomatida</taxon>
        <taxon>Flustrina</taxon>
        <taxon>Buguloidea</taxon>
        <taxon>Bugulidae</taxon>
        <taxon>Bugula</taxon>
    </lineage>
</organism>
<evidence type="ECO:0000313" key="3">
    <source>
        <dbReference type="Proteomes" id="UP000593567"/>
    </source>
</evidence>